<feature type="binding site" evidence="6">
    <location>
        <position position="234"/>
    </location>
    <ligand>
        <name>a divalent metal cation</name>
        <dbReference type="ChEBI" id="CHEBI:60240"/>
        <label>2</label>
        <note>catalytic</note>
    </ligand>
</feature>
<comment type="cofactor">
    <cofactor evidence="6">
        <name>Co(2+)</name>
        <dbReference type="ChEBI" id="CHEBI:48828"/>
    </cofactor>
    <cofactor evidence="6">
        <name>Zn(2+)</name>
        <dbReference type="ChEBI" id="CHEBI:29105"/>
    </cofactor>
    <cofactor evidence="6">
        <name>Mn(2+)</name>
        <dbReference type="ChEBI" id="CHEBI:29035"/>
    </cofactor>
    <cofactor evidence="6">
        <name>Fe(2+)</name>
        <dbReference type="ChEBI" id="CHEBI:29033"/>
    </cofactor>
    <text evidence="6">Binds 2 divalent metal cations per subunit. Has a high-affinity and a low affinity metal-binding site. The true nature of the physiological cofactor is under debate. The enzyme is active with cobalt, zinc, manganese or divalent iron ions. Most likely, methionine aminopeptidases function as mononuclear Fe(2+)-metalloproteases under physiological conditions, and the catalytically relevant metal-binding site has been assigned to the histidine-containing high-affinity site.</text>
</comment>
<dbReference type="HOGENOM" id="CLU_015857_0_1_7"/>
<evidence type="ECO:0000256" key="5">
    <source>
        <dbReference type="ARBA" id="ARBA00022801"/>
    </source>
</evidence>
<dbReference type="Gene3D" id="3.90.230.10">
    <property type="entry name" value="Creatinase/methionine aminopeptidase superfamily"/>
    <property type="match status" value="1"/>
</dbReference>
<evidence type="ECO:0000259" key="8">
    <source>
        <dbReference type="Pfam" id="PF00557"/>
    </source>
</evidence>
<keyword evidence="5 6" id="KW-0378">Hydrolase</keyword>
<evidence type="ECO:0000256" key="1">
    <source>
        <dbReference type="ARBA" id="ARBA00002521"/>
    </source>
</evidence>
<feature type="binding site" evidence="6">
    <location>
        <position position="96"/>
    </location>
    <ligand>
        <name>a divalent metal cation</name>
        <dbReference type="ChEBI" id="CHEBI:60240"/>
        <label>1</label>
    </ligand>
</feature>
<dbReference type="Proteomes" id="UP000007089">
    <property type="component" value="Chromosome"/>
</dbReference>
<evidence type="ECO:0000313" key="10">
    <source>
        <dbReference type="Proteomes" id="UP000007089"/>
    </source>
</evidence>
<dbReference type="GO" id="GO:0006508">
    <property type="term" value="P:proteolysis"/>
    <property type="evidence" value="ECO:0007669"/>
    <property type="project" value="UniProtKB-KW"/>
</dbReference>
<feature type="binding site" evidence="6">
    <location>
        <position position="107"/>
    </location>
    <ligand>
        <name>a divalent metal cation</name>
        <dbReference type="ChEBI" id="CHEBI:60240"/>
        <label>2</label>
        <note>catalytic</note>
    </ligand>
</feature>
<dbReference type="RefSeq" id="WP_012633373.1">
    <property type="nucleotide sequence ID" value="NC_011891.1"/>
</dbReference>
<gene>
    <name evidence="6" type="primary">map</name>
    <name evidence="9" type="ordered locus">A2cp1_2188</name>
</gene>
<dbReference type="KEGG" id="acp:A2cp1_2188"/>
<dbReference type="GO" id="GO:0070006">
    <property type="term" value="F:metalloaminopeptidase activity"/>
    <property type="evidence" value="ECO:0007669"/>
    <property type="project" value="UniProtKB-UniRule"/>
</dbReference>
<dbReference type="InterPro" id="IPR002467">
    <property type="entry name" value="Pept_M24A_MAP1"/>
</dbReference>
<dbReference type="EMBL" id="CP001359">
    <property type="protein sequence ID" value="ACL65527.1"/>
    <property type="molecule type" value="Genomic_DNA"/>
</dbReference>
<evidence type="ECO:0000313" key="9">
    <source>
        <dbReference type="EMBL" id="ACL65527.1"/>
    </source>
</evidence>
<comment type="catalytic activity">
    <reaction evidence="6 7">
        <text>Release of N-terminal amino acids, preferentially methionine, from peptides and arylamides.</text>
        <dbReference type="EC" id="3.4.11.18"/>
    </reaction>
</comment>
<sequence>MAIPLLGEQAIERTRHAGRAAAATLAHVAERLAAGVSTADIDAWVREDTARRGGHPSQLGFHGFPAAVCTSRNDVVCHGVPRAEERLRPGDIVNVDVTTRLDGFHGDTSATFCIGEVSAEARHVVEVARRCREAGVAVVRHGVRLGDVGAAIEEVARAGGCSVVREYGGHGIGKAMHGPPLVMHVGPRGQGVKLKAGMAITVEPMVNLGRPEVKLLADGWTVVTADGSLSAQFEHTVVVTRDGCEVMTGCAGRAALAPAASGLSA</sequence>
<keyword evidence="2 6" id="KW-0031">Aminopeptidase</keyword>
<dbReference type="GO" id="GO:0005829">
    <property type="term" value="C:cytosol"/>
    <property type="evidence" value="ECO:0007669"/>
    <property type="project" value="TreeGrafter"/>
</dbReference>
<dbReference type="InterPro" id="IPR001714">
    <property type="entry name" value="Pept_M24_MAP"/>
</dbReference>
<dbReference type="EC" id="3.4.11.18" evidence="6 7"/>
<dbReference type="GO" id="GO:0004239">
    <property type="term" value="F:initiator methionyl aminopeptidase activity"/>
    <property type="evidence" value="ECO:0007669"/>
    <property type="project" value="UniProtKB-UniRule"/>
</dbReference>
<evidence type="ECO:0000256" key="3">
    <source>
        <dbReference type="ARBA" id="ARBA00022670"/>
    </source>
</evidence>
<feature type="binding site" evidence="6">
    <location>
        <position position="203"/>
    </location>
    <ligand>
        <name>a divalent metal cation</name>
        <dbReference type="ChEBI" id="CHEBI:60240"/>
        <label>2</label>
        <note>catalytic</note>
    </ligand>
</feature>
<evidence type="ECO:0000256" key="6">
    <source>
        <dbReference type="HAMAP-Rule" id="MF_01974"/>
    </source>
</evidence>
<keyword evidence="10" id="KW-1185">Reference proteome</keyword>
<name>B8J9C1_ANAD2</name>
<feature type="binding site" evidence="6">
    <location>
        <position position="107"/>
    </location>
    <ligand>
        <name>a divalent metal cation</name>
        <dbReference type="ChEBI" id="CHEBI:60240"/>
        <label>1</label>
    </ligand>
</feature>
<dbReference type="PRINTS" id="PR00599">
    <property type="entry name" value="MAPEPTIDASE"/>
</dbReference>
<comment type="similarity">
    <text evidence="6">Belongs to the peptidase M24A family. Methionine aminopeptidase type 1 subfamily.</text>
</comment>
<proteinExistence type="inferred from homology"/>
<dbReference type="CDD" id="cd01086">
    <property type="entry name" value="MetAP1"/>
    <property type="match status" value="1"/>
</dbReference>
<dbReference type="SUPFAM" id="SSF55920">
    <property type="entry name" value="Creatinase/aminopeptidase"/>
    <property type="match status" value="1"/>
</dbReference>
<dbReference type="InterPro" id="IPR000994">
    <property type="entry name" value="Pept_M24"/>
</dbReference>
<dbReference type="HAMAP" id="MF_01974">
    <property type="entry name" value="MetAP_1"/>
    <property type="match status" value="1"/>
</dbReference>
<protein>
    <recommendedName>
        <fullName evidence="6 7">Methionine aminopeptidase</fullName>
        <shortName evidence="6">MAP</shortName>
        <shortName evidence="6">MetAP</shortName>
        <ecNumber evidence="6 7">3.4.11.18</ecNumber>
    </recommendedName>
    <alternativeName>
        <fullName evidence="6">Peptidase M</fullName>
    </alternativeName>
</protein>
<dbReference type="PANTHER" id="PTHR43330:SF27">
    <property type="entry name" value="METHIONINE AMINOPEPTIDASE"/>
    <property type="match status" value="1"/>
</dbReference>
<accession>B8J9C1</accession>
<keyword evidence="4 6" id="KW-0479">Metal-binding</keyword>
<reference evidence="9" key="1">
    <citation type="submission" date="2009-01" db="EMBL/GenBank/DDBJ databases">
        <title>Complete sequence of Anaeromyxobacter dehalogenans 2CP-1.</title>
        <authorList>
            <consortium name="US DOE Joint Genome Institute"/>
            <person name="Lucas S."/>
            <person name="Copeland A."/>
            <person name="Lapidus A."/>
            <person name="Glavina del Rio T."/>
            <person name="Dalin E."/>
            <person name="Tice H."/>
            <person name="Bruce D."/>
            <person name="Goodwin L."/>
            <person name="Pitluck S."/>
            <person name="Saunders E."/>
            <person name="Brettin T."/>
            <person name="Detter J.C."/>
            <person name="Han C."/>
            <person name="Larimer F."/>
            <person name="Land M."/>
            <person name="Hauser L."/>
            <person name="Kyrpides N."/>
            <person name="Ovchinnikova G."/>
            <person name="Beliaev A.S."/>
            <person name="Richardson P."/>
        </authorList>
    </citation>
    <scope>NUCLEOTIDE SEQUENCE</scope>
    <source>
        <strain evidence="9">2CP-1</strain>
    </source>
</reference>
<comment type="subunit">
    <text evidence="6">Monomer.</text>
</comment>
<keyword evidence="3 6" id="KW-0645">Protease</keyword>
<feature type="binding site" evidence="6">
    <location>
        <position position="170"/>
    </location>
    <ligand>
        <name>a divalent metal cation</name>
        <dbReference type="ChEBI" id="CHEBI:60240"/>
        <label>2</label>
        <note>catalytic</note>
    </ligand>
</feature>
<dbReference type="NCBIfam" id="TIGR00500">
    <property type="entry name" value="met_pdase_I"/>
    <property type="match status" value="1"/>
</dbReference>
<dbReference type="InterPro" id="IPR036005">
    <property type="entry name" value="Creatinase/aminopeptidase-like"/>
</dbReference>
<evidence type="ECO:0000256" key="2">
    <source>
        <dbReference type="ARBA" id="ARBA00022438"/>
    </source>
</evidence>
<comment type="function">
    <text evidence="1 6">Removes the N-terminal methionine from nascent proteins. The N-terminal methionine is often cleaved when the second residue in the primary sequence is small and uncharged (Met-Ala-, Cys, Gly, Pro, Ser, Thr, or Val). Requires deformylation of the N(alpha)-formylated initiator methionine before it can be hydrolyzed.</text>
</comment>
<evidence type="ECO:0000256" key="7">
    <source>
        <dbReference type="RuleBase" id="RU003653"/>
    </source>
</evidence>
<feature type="binding site" evidence="6">
    <location>
        <position position="234"/>
    </location>
    <ligand>
        <name>a divalent metal cation</name>
        <dbReference type="ChEBI" id="CHEBI:60240"/>
        <label>1</label>
    </ligand>
</feature>
<dbReference type="AlphaFoldDB" id="B8J9C1"/>
<feature type="domain" description="Peptidase M24" evidence="8">
    <location>
        <begin position="13"/>
        <end position="240"/>
    </location>
</feature>
<feature type="binding site" evidence="6">
    <location>
        <position position="177"/>
    </location>
    <ligand>
        <name>substrate</name>
    </ligand>
</feature>
<dbReference type="GO" id="GO:0046872">
    <property type="term" value="F:metal ion binding"/>
    <property type="evidence" value="ECO:0007669"/>
    <property type="project" value="UniProtKB-UniRule"/>
</dbReference>
<feature type="binding site" evidence="6">
    <location>
        <position position="78"/>
    </location>
    <ligand>
        <name>substrate</name>
    </ligand>
</feature>
<evidence type="ECO:0000256" key="4">
    <source>
        <dbReference type="ARBA" id="ARBA00022723"/>
    </source>
</evidence>
<dbReference type="PROSITE" id="PS00680">
    <property type="entry name" value="MAP_1"/>
    <property type="match status" value="1"/>
</dbReference>
<dbReference type="Pfam" id="PF00557">
    <property type="entry name" value="Peptidase_M24"/>
    <property type="match status" value="1"/>
</dbReference>
<dbReference type="PANTHER" id="PTHR43330">
    <property type="entry name" value="METHIONINE AMINOPEPTIDASE"/>
    <property type="match status" value="1"/>
</dbReference>
<organism evidence="9 10">
    <name type="scientific">Anaeromyxobacter dehalogenans (strain ATCC BAA-258 / DSM 21875 / 2CP-1)</name>
    <dbReference type="NCBI Taxonomy" id="455488"/>
    <lineage>
        <taxon>Bacteria</taxon>
        <taxon>Pseudomonadati</taxon>
        <taxon>Myxococcota</taxon>
        <taxon>Myxococcia</taxon>
        <taxon>Myxococcales</taxon>
        <taxon>Cystobacterineae</taxon>
        <taxon>Anaeromyxobacteraceae</taxon>
        <taxon>Anaeromyxobacter</taxon>
    </lineage>
</organism>